<evidence type="ECO:0000313" key="1">
    <source>
        <dbReference type="EMBL" id="GHE62095.1"/>
    </source>
</evidence>
<name>A0A919DNC8_9ACTN</name>
<comment type="caution">
    <text evidence="1">The sequence shown here is derived from an EMBL/GenBank/DDBJ whole genome shotgun (WGS) entry which is preliminary data.</text>
</comment>
<gene>
    <name evidence="1" type="ORF">GCM10014715_14590</name>
</gene>
<evidence type="ECO:0000313" key="2">
    <source>
        <dbReference type="Proteomes" id="UP000641386"/>
    </source>
</evidence>
<dbReference type="EMBL" id="BNBC01000004">
    <property type="protein sequence ID" value="GHE62095.1"/>
    <property type="molecule type" value="Genomic_DNA"/>
</dbReference>
<protein>
    <submittedName>
        <fullName evidence="1">Uncharacterized protein</fullName>
    </submittedName>
</protein>
<dbReference type="Proteomes" id="UP000641386">
    <property type="component" value="Unassembled WGS sequence"/>
</dbReference>
<accession>A0A919DNC8</accession>
<organism evidence="1 2">
    <name type="scientific">Streptomyces spiralis</name>
    <dbReference type="NCBI Taxonomy" id="66376"/>
    <lineage>
        <taxon>Bacteria</taxon>
        <taxon>Bacillati</taxon>
        <taxon>Actinomycetota</taxon>
        <taxon>Actinomycetes</taxon>
        <taxon>Kitasatosporales</taxon>
        <taxon>Streptomycetaceae</taxon>
        <taxon>Streptomyces</taxon>
    </lineage>
</organism>
<reference evidence="1" key="2">
    <citation type="submission" date="2020-09" db="EMBL/GenBank/DDBJ databases">
        <authorList>
            <person name="Sun Q."/>
            <person name="Ohkuma M."/>
        </authorList>
    </citation>
    <scope>NUCLEOTIDE SEQUENCE</scope>
    <source>
        <strain evidence="1">JCM 3302</strain>
    </source>
</reference>
<sequence length="52" mass="5394">MVPSDNFQYRADGVRLDVNSRTRCAAGAFLPGGSFCRSAIAPFGPVGGFGAE</sequence>
<dbReference type="AlphaFoldDB" id="A0A919DNC8"/>
<reference evidence="1" key="1">
    <citation type="journal article" date="2014" name="Int. J. Syst. Evol. Microbiol.">
        <title>Complete genome sequence of Corynebacterium casei LMG S-19264T (=DSM 44701T), isolated from a smear-ripened cheese.</title>
        <authorList>
            <consortium name="US DOE Joint Genome Institute (JGI-PGF)"/>
            <person name="Walter F."/>
            <person name="Albersmeier A."/>
            <person name="Kalinowski J."/>
            <person name="Ruckert C."/>
        </authorList>
    </citation>
    <scope>NUCLEOTIDE SEQUENCE</scope>
    <source>
        <strain evidence="1">JCM 3302</strain>
    </source>
</reference>
<keyword evidence="2" id="KW-1185">Reference proteome</keyword>
<proteinExistence type="predicted"/>